<evidence type="ECO:0000313" key="1">
    <source>
        <dbReference type="EMBL" id="NIJ55244.1"/>
    </source>
</evidence>
<gene>
    <name evidence="1" type="ORF">FHS68_004433</name>
</gene>
<reference evidence="1 2" key="1">
    <citation type="submission" date="2020-03" db="EMBL/GenBank/DDBJ databases">
        <title>Genomic Encyclopedia of Type Strains, Phase IV (KMG-IV): sequencing the most valuable type-strain genomes for metagenomic binning, comparative biology and taxonomic classification.</title>
        <authorList>
            <person name="Goeker M."/>
        </authorList>
    </citation>
    <scope>NUCLEOTIDE SEQUENCE [LARGE SCALE GENOMIC DNA]</scope>
    <source>
        <strain evidence="1 2">DSM 102865</strain>
    </source>
</reference>
<organism evidence="1 2">
    <name type="scientific">Dyadobacter arcticus</name>
    <dbReference type="NCBI Taxonomy" id="1078754"/>
    <lineage>
        <taxon>Bacteria</taxon>
        <taxon>Pseudomonadati</taxon>
        <taxon>Bacteroidota</taxon>
        <taxon>Cytophagia</taxon>
        <taxon>Cytophagales</taxon>
        <taxon>Spirosomataceae</taxon>
        <taxon>Dyadobacter</taxon>
    </lineage>
</organism>
<name>A0ABX0USQ1_9BACT</name>
<accession>A0ABX0USQ1</accession>
<evidence type="ECO:0008006" key="3">
    <source>
        <dbReference type="Google" id="ProtNLM"/>
    </source>
</evidence>
<proteinExistence type="predicted"/>
<sequence length="79" mass="8810">MKMGGSADKWPVSHDQIGLRPRKCLSLMHLQIPCPVEFPNILFVQLLDFALIDCLAQSVGISAILIDCSRCFDNLPVRL</sequence>
<dbReference type="Proteomes" id="UP001179181">
    <property type="component" value="Unassembled WGS sequence"/>
</dbReference>
<dbReference type="EMBL" id="JAASQJ010000005">
    <property type="protein sequence ID" value="NIJ55244.1"/>
    <property type="molecule type" value="Genomic_DNA"/>
</dbReference>
<evidence type="ECO:0000313" key="2">
    <source>
        <dbReference type="Proteomes" id="UP001179181"/>
    </source>
</evidence>
<comment type="caution">
    <text evidence="1">The sequence shown here is derived from an EMBL/GenBank/DDBJ whole genome shotgun (WGS) entry which is preliminary data.</text>
</comment>
<protein>
    <recommendedName>
        <fullName evidence="3">Reverse transcriptase domain-containing protein</fullName>
    </recommendedName>
</protein>
<keyword evidence="2" id="KW-1185">Reference proteome</keyword>